<dbReference type="AlphaFoldDB" id="A0A6G1X2H1"/>
<dbReference type="Proteomes" id="UP000480185">
    <property type="component" value="Unassembled WGS sequence"/>
</dbReference>
<evidence type="ECO:0000313" key="1">
    <source>
        <dbReference type="EMBL" id="MRG85142.1"/>
    </source>
</evidence>
<organism evidence="1 2">
    <name type="scientific">Salinibacillus xinjiangensis</name>
    <dbReference type="NCBI Taxonomy" id="1229268"/>
    <lineage>
        <taxon>Bacteria</taxon>
        <taxon>Bacillati</taxon>
        <taxon>Bacillota</taxon>
        <taxon>Bacilli</taxon>
        <taxon>Bacillales</taxon>
        <taxon>Bacillaceae</taxon>
        <taxon>Salinibacillus</taxon>
    </lineage>
</organism>
<dbReference type="OrthoDB" id="2973923at2"/>
<proteinExistence type="predicted"/>
<dbReference type="Pfam" id="PF13798">
    <property type="entry name" value="PCYCGC"/>
    <property type="match status" value="1"/>
</dbReference>
<gene>
    <name evidence="1" type="ORF">GH754_02235</name>
</gene>
<accession>A0A6G1X2H1</accession>
<sequence>MQMYEQGKDLLTIRNTIDSKYESLGVEPTPTPMPQ</sequence>
<name>A0A6G1X2H1_9BACI</name>
<protein>
    <submittedName>
        <fullName evidence="1">Uncharacterized protein</fullName>
    </submittedName>
</protein>
<reference evidence="1 2" key="1">
    <citation type="submission" date="2019-11" db="EMBL/GenBank/DDBJ databases">
        <authorList>
            <person name="Li J."/>
        </authorList>
    </citation>
    <scope>NUCLEOTIDE SEQUENCE [LARGE SCALE GENOMIC DNA]</scope>
    <source>
        <strain evidence="1 2">J4</strain>
    </source>
</reference>
<evidence type="ECO:0000313" key="2">
    <source>
        <dbReference type="Proteomes" id="UP000480185"/>
    </source>
</evidence>
<dbReference type="EMBL" id="WJNH01000001">
    <property type="protein sequence ID" value="MRG85142.1"/>
    <property type="molecule type" value="Genomic_DNA"/>
</dbReference>
<keyword evidence="2" id="KW-1185">Reference proteome</keyword>
<comment type="caution">
    <text evidence="1">The sequence shown here is derived from an EMBL/GenBank/DDBJ whole genome shotgun (WGS) entry which is preliminary data.</text>
</comment>
<dbReference type="InterPro" id="IPR025673">
    <property type="entry name" value="PCYCGC"/>
</dbReference>